<sequence length="320" mass="36895">MRRPSPPKPRRHYKQTFPEMNVTKERVKNTSNTTNHRVKKTSNTNNHSVEIREHYSQTKTRTNTIMKPIVDLSSSRYNSSRKLDDSDDEKGYESTASTPKVDRKRAGKKKAETTTRPTRPDVHMTKGNTSAPPKLKLKHDGPSLLDAYEYDKITRNLFCQPEQDDDRDFHLNYHPSSAVGYEGGDVPLYIPEQYVLDTNYSADRIMQMYRPKFLPPSKVVTKIFIPINDNGSHWYLLVINVLDRQLVWLDSLPDVARYHERRHSILQLAIKVEKILLHPSVGLIEPTTHDNLITNFSLVQPRGLPHQRPGSYISSTLTII</sequence>
<evidence type="ECO:0000313" key="1">
    <source>
        <dbReference type="EMBL" id="CAJ2641208.1"/>
    </source>
</evidence>
<organism evidence="1 2">
    <name type="scientific">Trifolium pratense</name>
    <name type="common">Red clover</name>
    <dbReference type="NCBI Taxonomy" id="57577"/>
    <lineage>
        <taxon>Eukaryota</taxon>
        <taxon>Viridiplantae</taxon>
        <taxon>Streptophyta</taxon>
        <taxon>Embryophyta</taxon>
        <taxon>Tracheophyta</taxon>
        <taxon>Spermatophyta</taxon>
        <taxon>Magnoliopsida</taxon>
        <taxon>eudicotyledons</taxon>
        <taxon>Gunneridae</taxon>
        <taxon>Pentapetalae</taxon>
        <taxon>rosids</taxon>
        <taxon>fabids</taxon>
        <taxon>Fabales</taxon>
        <taxon>Fabaceae</taxon>
        <taxon>Papilionoideae</taxon>
        <taxon>50 kb inversion clade</taxon>
        <taxon>NPAAA clade</taxon>
        <taxon>Hologalegina</taxon>
        <taxon>IRL clade</taxon>
        <taxon>Trifolieae</taxon>
        <taxon>Trifolium</taxon>
    </lineage>
</organism>
<dbReference type="Proteomes" id="UP001177021">
    <property type="component" value="Unassembled WGS sequence"/>
</dbReference>
<proteinExistence type="predicted"/>
<dbReference type="EMBL" id="CASHSV030000024">
    <property type="protein sequence ID" value="CAJ2641208.1"/>
    <property type="molecule type" value="Genomic_DNA"/>
</dbReference>
<comment type="caution">
    <text evidence="1">The sequence shown here is derived from an EMBL/GenBank/DDBJ whole genome shotgun (WGS) entry which is preliminary data.</text>
</comment>
<protein>
    <submittedName>
        <fullName evidence="1">Uncharacterized protein</fullName>
    </submittedName>
</protein>
<gene>
    <name evidence="1" type="ORF">MILVUS5_LOCUS10906</name>
</gene>
<accession>A0ACB0J881</accession>
<name>A0ACB0J881_TRIPR</name>
<reference evidence="1" key="1">
    <citation type="submission" date="2023-10" db="EMBL/GenBank/DDBJ databases">
        <authorList>
            <person name="Rodriguez Cubillos JULIANA M."/>
            <person name="De Vega J."/>
        </authorList>
    </citation>
    <scope>NUCLEOTIDE SEQUENCE</scope>
</reference>
<keyword evidence="2" id="KW-1185">Reference proteome</keyword>
<evidence type="ECO:0000313" key="2">
    <source>
        <dbReference type="Proteomes" id="UP001177021"/>
    </source>
</evidence>